<proteinExistence type="predicted"/>
<dbReference type="AlphaFoldDB" id="A0A559KHC8"/>
<sequence>MKSYYTPDQVRLVGKAWEIRNHLKTLLRLSTPDITLEEALKGRCSSEAVSQPESFLQLLTDSGPSSRLGKRRSTGEPRRPQRKPLQKTADRRVIPFPSK</sequence>
<name>A0A559KHC8_9BACL</name>
<accession>A0A559KHC8</accession>
<comment type="caution">
    <text evidence="2">The sequence shown here is derived from an EMBL/GenBank/DDBJ whole genome shotgun (WGS) entry which is preliminary data.</text>
</comment>
<dbReference type="InterPro" id="IPR025177">
    <property type="entry name" value="MciZ"/>
</dbReference>
<evidence type="ECO:0000256" key="1">
    <source>
        <dbReference type="SAM" id="MobiDB-lite"/>
    </source>
</evidence>
<protein>
    <submittedName>
        <fullName evidence="2">Z-ring formation inhibitor MciZ</fullName>
    </submittedName>
</protein>
<dbReference type="Proteomes" id="UP000317036">
    <property type="component" value="Unassembled WGS sequence"/>
</dbReference>
<organism evidence="2 3">
    <name type="scientific">Paenibacillus cremeus</name>
    <dbReference type="NCBI Taxonomy" id="2163881"/>
    <lineage>
        <taxon>Bacteria</taxon>
        <taxon>Bacillati</taxon>
        <taxon>Bacillota</taxon>
        <taxon>Bacilli</taxon>
        <taxon>Bacillales</taxon>
        <taxon>Paenibacillaceae</taxon>
        <taxon>Paenibacillus</taxon>
    </lineage>
</organism>
<dbReference type="OrthoDB" id="2990038at2"/>
<evidence type="ECO:0000313" key="2">
    <source>
        <dbReference type="EMBL" id="TVY11531.1"/>
    </source>
</evidence>
<keyword evidence="3" id="KW-1185">Reference proteome</keyword>
<gene>
    <name evidence="2" type="primary">mciZ</name>
    <name evidence="2" type="ORF">FPZ49_02190</name>
</gene>
<evidence type="ECO:0000313" key="3">
    <source>
        <dbReference type="Proteomes" id="UP000317036"/>
    </source>
</evidence>
<dbReference type="EMBL" id="VNJI01000002">
    <property type="protein sequence ID" value="TVY11531.1"/>
    <property type="molecule type" value="Genomic_DNA"/>
</dbReference>
<feature type="region of interest" description="Disordered" evidence="1">
    <location>
        <begin position="57"/>
        <end position="99"/>
    </location>
</feature>
<dbReference type="Pfam" id="PF13072">
    <property type="entry name" value="MciZ"/>
    <property type="match status" value="1"/>
</dbReference>
<reference evidence="2 3" key="1">
    <citation type="submission" date="2019-07" db="EMBL/GenBank/DDBJ databases">
        <authorList>
            <person name="Kim J."/>
        </authorList>
    </citation>
    <scope>NUCLEOTIDE SEQUENCE [LARGE SCALE GENOMIC DNA]</scope>
    <source>
        <strain evidence="2 3">JC52</strain>
    </source>
</reference>